<dbReference type="EMBL" id="KN824825">
    <property type="protein sequence ID" value="KIL00875.1"/>
    <property type="molecule type" value="Genomic_DNA"/>
</dbReference>
<reference evidence="1 2" key="1">
    <citation type="submission" date="2014-04" db="EMBL/GenBank/DDBJ databases">
        <authorList>
            <consortium name="DOE Joint Genome Institute"/>
            <person name="Kuo A."/>
            <person name="Kohler A."/>
            <person name="Jargeat P."/>
            <person name="Nagy L.G."/>
            <person name="Floudas D."/>
            <person name="Copeland A."/>
            <person name="Barry K.W."/>
            <person name="Cichocki N."/>
            <person name="Veneault-Fourrey C."/>
            <person name="LaButti K."/>
            <person name="Lindquist E.A."/>
            <person name="Lipzen A."/>
            <person name="Lundell T."/>
            <person name="Morin E."/>
            <person name="Murat C."/>
            <person name="Sun H."/>
            <person name="Tunlid A."/>
            <person name="Henrissat B."/>
            <person name="Grigoriev I.V."/>
            <person name="Hibbett D.S."/>
            <person name="Martin F."/>
            <person name="Nordberg H.P."/>
            <person name="Cantor M.N."/>
            <person name="Hua S.X."/>
        </authorList>
    </citation>
    <scope>NUCLEOTIDE SEQUENCE [LARGE SCALE GENOMIC DNA]</scope>
    <source>
        <strain evidence="1 2">Ve08.2h10</strain>
    </source>
</reference>
<organism evidence="1 2">
    <name type="scientific">Paxillus rubicundulus Ve08.2h10</name>
    <dbReference type="NCBI Taxonomy" id="930991"/>
    <lineage>
        <taxon>Eukaryota</taxon>
        <taxon>Fungi</taxon>
        <taxon>Dikarya</taxon>
        <taxon>Basidiomycota</taxon>
        <taxon>Agaricomycotina</taxon>
        <taxon>Agaricomycetes</taxon>
        <taxon>Agaricomycetidae</taxon>
        <taxon>Boletales</taxon>
        <taxon>Paxilineae</taxon>
        <taxon>Paxillaceae</taxon>
        <taxon>Paxillus</taxon>
    </lineage>
</organism>
<dbReference type="HOGENOM" id="CLU_037980_1_0_1"/>
<gene>
    <name evidence="1" type="ORF">PAXRUDRAFT_128881</name>
</gene>
<feature type="non-terminal residue" evidence="1">
    <location>
        <position position="1"/>
    </location>
</feature>
<sequence length="373" mass="40435">PWDGVAHKCINADNWTTYHGSPQWISGYPLGAKALFSLPLGSNAFYLLSRGSYQRGKLVVEQSHSLELGGTVLVEVKVSYHDSKALAVASVCELARGLDEYGIGLFTPNHTGLLDENDQLNFEIKFTIPVGSTGTLLQIKQFESILPNFNQEIAALGDSVHFERIGLASTNYPITSIRTTEGSFVTANSAIKGSFQADRSLELVTSNAPVHAFVKLLDLDHNYHNQTTALNISTTNGYIKADIALETRSGIGGAFEVNARTSNALLRMNYSSSPARPSFQCTAMTTNSPARMVLHEEFDGDFEVESTLFTPSVELQSGQDPSDGGRFRVVVQDEDANRVFGSAHWVDMSFQDGAAGTSRVFVGTTNSPAQLVL</sequence>
<evidence type="ECO:0000313" key="1">
    <source>
        <dbReference type="EMBL" id="KIL00875.1"/>
    </source>
</evidence>
<dbReference type="AlphaFoldDB" id="A0A0D0EB17"/>
<dbReference type="STRING" id="930991.A0A0D0EB17"/>
<protein>
    <submittedName>
        <fullName evidence="1">Uncharacterized protein</fullName>
    </submittedName>
</protein>
<dbReference type="Proteomes" id="UP000054538">
    <property type="component" value="Unassembled WGS sequence"/>
</dbReference>
<dbReference type="OrthoDB" id="5570013at2759"/>
<accession>A0A0D0EB17</accession>
<dbReference type="InParanoid" id="A0A0D0EB17"/>
<evidence type="ECO:0000313" key="2">
    <source>
        <dbReference type="Proteomes" id="UP000054538"/>
    </source>
</evidence>
<name>A0A0D0EB17_9AGAM</name>
<keyword evidence="2" id="KW-1185">Reference proteome</keyword>
<proteinExistence type="predicted"/>
<reference evidence="2" key="2">
    <citation type="submission" date="2015-01" db="EMBL/GenBank/DDBJ databases">
        <title>Evolutionary Origins and Diversification of the Mycorrhizal Mutualists.</title>
        <authorList>
            <consortium name="DOE Joint Genome Institute"/>
            <consortium name="Mycorrhizal Genomics Consortium"/>
            <person name="Kohler A."/>
            <person name="Kuo A."/>
            <person name="Nagy L.G."/>
            <person name="Floudas D."/>
            <person name="Copeland A."/>
            <person name="Barry K.W."/>
            <person name="Cichocki N."/>
            <person name="Veneault-Fourrey C."/>
            <person name="LaButti K."/>
            <person name="Lindquist E.A."/>
            <person name="Lipzen A."/>
            <person name="Lundell T."/>
            <person name="Morin E."/>
            <person name="Murat C."/>
            <person name="Riley R."/>
            <person name="Ohm R."/>
            <person name="Sun H."/>
            <person name="Tunlid A."/>
            <person name="Henrissat B."/>
            <person name="Grigoriev I.V."/>
            <person name="Hibbett D.S."/>
            <person name="Martin F."/>
        </authorList>
    </citation>
    <scope>NUCLEOTIDE SEQUENCE [LARGE SCALE GENOMIC DNA]</scope>
    <source>
        <strain evidence="2">Ve08.2h10</strain>
    </source>
</reference>